<accession>A0ABV9B5S8</accession>
<proteinExistence type="predicted"/>
<evidence type="ECO:0000313" key="2">
    <source>
        <dbReference type="Proteomes" id="UP001595839"/>
    </source>
</evidence>
<keyword evidence="2" id="KW-1185">Reference proteome</keyword>
<reference evidence="2" key="1">
    <citation type="journal article" date="2019" name="Int. J. Syst. Evol. Microbiol.">
        <title>The Global Catalogue of Microorganisms (GCM) 10K type strain sequencing project: providing services to taxonomists for standard genome sequencing and annotation.</title>
        <authorList>
            <consortium name="The Broad Institute Genomics Platform"/>
            <consortium name="The Broad Institute Genome Sequencing Center for Infectious Disease"/>
            <person name="Wu L."/>
            <person name="Ma J."/>
        </authorList>
    </citation>
    <scope>NUCLEOTIDE SEQUENCE [LARGE SCALE GENOMIC DNA]</scope>
    <source>
        <strain evidence="2">CGMCC 4.7177</strain>
    </source>
</reference>
<dbReference type="RefSeq" id="WP_381184890.1">
    <property type="nucleotide sequence ID" value="NZ_JBHSFK010000046.1"/>
</dbReference>
<protein>
    <submittedName>
        <fullName evidence="1">Uncharacterized protein</fullName>
    </submittedName>
</protein>
<dbReference type="Proteomes" id="UP001595839">
    <property type="component" value="Unassembled WGS sequence"/>
</dbReference>
<sequence length="93" mass="10434">MSRLEVSHERCSNPAGDPAVRLRGWHLSDNDWDGDEYLLLFFVLQRMAWLLSKQITVTEADEPAVRAFLVDCAATMHATWKPILTPAAARPGV</sequence>
<dbReference type="EMBL" id="JBHSFK010000046">
    <property type="protein sequence ID" value="MFC4506671.1"/>
    <property type="molecule type" value="Genomic_DNA"/>
</dbReference>
<name>A0ABV9B5S8_9ACTN</name>
<evidence type="ECO:0000313" key="1">
    <source>
        <dbReference type="EMBL" id="MFC4506671.1"/>
    </source>
</evidence>
<gene>
    <name evidence="1" type="ORF">ACFPIH_45730</name>
</gene>
<organism evidence="1 2">
    <name type="scientific">Streptomyces vulcanius</name>
    <dbReference type="NCBI Taxonomy" id="1441876"/>
    <lineage>
        <taxon>Bacteria</taxon>
        <taxon>Bacillati</taxon>
        <taxon>Actinomycetota</taxon>
        <taxon>Actinomycetes</taxon>
        <taxon>Kitasatosporales</taxon>
        <taxon>Streptomycetaceae</taxon>
        <taxon>Streptomyces</taxon>
    </lineage>
</organism>
<comment type="caution">
    <text evidence="1">The sequence shown here is derived from an EMBL/GenBank/DDBJ whole genome shotgun (WGS) entry which is preliminary data.</text>
</comment>